<reference evidence="2" key="1">
    <citation type="submission" date="2020-11" db="EMBL/GenBank/DDBJ databases">
        <authorList>
            <consortium name="DOE Joint Genome Institute"/>
            <person name="Ahrendt S."/>
            <person name="Riley R."/>
            <person name="Andreopoulos W."/>
            <person name="Labutti K."/>
            <person name="Pangilinan J."/>
            <person name="Ruiz-Duenas F.J."/>
            <person name="Barrasa J.M."/>
            <person name="Sanchez-Garcia M."/>
            <person name="Camarero S."/>
            <person name="Miyauchi S."/>
            <person name="Serrano A."/>
            <person name="Linde D."/>
            <person name="Babiker R."/>
            <person name="Drula E."/>
            <person name="Ayuso-Fernandez I."/>
            <person name="Pacheco R."/>
            <person name="Padilla G."/>
            <person name="Ferreira P."/>
            <person name="Barriuso J."/>
            <person name="Kellner H."/>
            <person name="Castanera R."/>
            <person name="Alfaro M."/>
            <person name="Ramirez L."/>
            <person name="Pisabarro A.G."/>
            <person name="Kuo A."/>
            <person name="Tritt A."/>
            <person name="Lipzen A."/>
            <person name="He G."/>
            <person name="Yan M."/>
            <person name="Ng V."/>
            <person name="Cullen D."/>
            <person name="Martin F."/>
            <person name="Rosso M.-N."/>
            <person name="Henrissat B."/>
            <person name="Hibbett D."/>
            <person name="Martinez A.T."/>
            <person name="Grigoriev I.V."/>
        </authorList>
    </citation>
    <scope>NUCLEOTIDE SEQUENCE</scope>
    <source>
        <strain evidence="2">AH 40177</strain>
    </source>
</reference>
<dbReference type="Proteomes" id="UP000772434">
    <property type="component" value="Unassembled WGS sequence"/>
</dbReference>
<feature type="signal peptide" evidence="1">
    <location>
        <begin position="1"/>
        <end position="24"/>
    </location>
</feature>
<dbReference type="AlphaFoldDB" id="A0A9P5PWE7"/>
<evidence type="ECO:0000313" key="2">
    <source>
        <dbReference type="EMBL" id="KAF9073731.1"/>
    </source>
</evidence>
<name>A0A9P5PWE7_9AGAR</name>
<evidence type="ECO:0000313" key="3">
    <source>
        <dbReference type="Proteomes" id="UP000772434"/>
    </source>
</evidence>
<organism evidence="2 3">
    <name type="scientific">Rhodocollybia butyracea</name>
    <dbReference type="NCBI Taxonomy" id="206335"/>
    <lineage>
        <taxon>Eukaryota</taxon>
        <taxon>Fungi</taxon>
        <taxon>Dikarya</taxon>
        <taxon>Basidiomycota</taxon>
        <taxon>Agaricomycotina</taxon>
        <taxon>Agaricomycetes</taxon>
        <taxon>Agaricomycetidae</taxon>
        <taxon>Agaricales</taxon>
        <taxon>Marasmiineae</taxon>
        <taxon>Omphalotaceae</taxon>
        <taxon>Rhodocollybia</taxon>
    </lineage>
</organism>
<evidence type="ECO:0000256" key="1">
    <source>
        <dbReference type="SAM" id="SignalP"/>
    </source>
</evidence>
<proteinExistence type="predicted"/>
<dbReference type="EMBL" id="JADNRY010000016">
    <property type="protein sequence ID" value="KAF9073731.1"/>
    <property type="molecule type" value="Genomic_DNA"/>
</dbReference>
<feature type="chain" id="PRO_5040120748" evidence="1">
    <location>
        <begin position="25"/>
        <end position="364"/>
    </location>
</feature>
<gene>
    <name evidence="2" type="ORF">BDP27DRAFT_1318054</name>
</gene>
<accession>A0A9P5PWE7</accession>
<protein>
    <submittedName>
        <fullName evidence="2">Uncharacterized protein</fullName>
    </submittedName>
</protein>
<comment type="caution">
    <text evidence="2">The sequence shown here is derived from an EMBL/GenBank/DDBJ whole genome shotgun (WGS) entry which is preliminary data.</text>
</comment>
<keyword evidence="1" id="KW-0732">Signal</keyword>
<sequence>MQFTKIHSALLLTLVASLTLAVSSQPVHKDPVRQLKLSFLNPLTGGLQLGGGKPPDHYTENINKALKMVGAKWEPVGTYLPVEGNKEKTILKLEGGPHCPLDAPCYAWRVKGPHLAATTKKKPADPDSIKRRMDYIGITKGLPNEDGKAECIGVFPTWARDDSSAAAKQQWETYRDEFNSMSIPGVPKTGSVVEPFQTAPSVIFIHIEDGQPLQPTNPSADPKDDKNAQEQFRRAMTSMLNHIFGLSGRAATYKFPPNLSSQSTNKLHHFKLIGGDERCTTVTPCYGWIEKSLYTLPGDTTEKVQGGLYLGLVKPKIGGNVEIIGSYPEVNEDEGRAIDEPMGKEWTTQLLAFTVKLKLMLSKQ</sequence>
<keyword evidence="3" id="KW-1185">Reference proteome</keyword>